<dbReference type="AlphaFoldDB" id="A0A4Z2FGQ8"/>
<dbReference type="OrthoDB" id="26889at2759"/>
<keyword evidence="1" id="KW-0560">Oxidoreductase</keyword>
<protein>
    <submittedName>
        <fullName evidence="2">Ribosyldihydronicotinamide dehydrogenase [quinone]</fullName>
    </submittedName>
</protein>
<organism evidence="2 3">
    <name type="scientific">Liparis tanakae</name>
    <name type="common">Tanaka's snailfish</name>
    <dbReference type="NCBI Taxonomy" id="230148"/>
    <lineage>
        <taxon>Eukaryota</taxon>
        <taxon>Metazoa</taxon>
        <taxon>Chordata</taxon>
        <taxon>Craniata</taxon>
        <taxon>Vertebrata</taxon>
        <taxon>Euteleostomi</taxon>
        <taxon>Actinopterygii</taxon>
        <taxon>Neopterygii</taxon>
        <taxon>Teleostei</taxon>
        <taxon>Neoteleostei</taxon>
        <taxon>Acanthomorphata</taxon>
        <taxon>Eupercaria</taxon>
        <taxon>Perciformes</taxon>
        <taxon>Cottioidei</taxon>
        <taxon>Cottales</taxon>
        <taxon>Liparidae</taxon>
        <taxon>Liparis</taxon>
    </lineage>
</organism>
<dbReference type="Proteomes" id="UP000314294">
    <property type="component" value="Unassembled WGS sequence"/>
</dbReference>
<evidence type="ECO:0000256" key="1">
    <source>
        <dbReference type="ARBA" id="ARBA00023002"/>
    </source>
</evidence>
<evidence type="ECO:0000313" key="3">
    <source>
        <dbReference type="Proteomes" id="UP000314294"/>
    </source>
</evidence>
<proteinExistence type="predicted"/>
<dbReference type="EMBL" id="SRLO01001269">
    <property type="protein sequence ID" value="TNN39562.1"/>
    <property type="molecule type" value="Genomic_DNA"/>
</dbReference>
<dbReference type="InterPro" id="IPR029039">
    <property type="entry name" value="Flavoprotein-like_sf"/>
</dbReference>
<dbReference type="InterPro" id="IPR051545">
    <property type="entry name" value="NAD(P)H_dehydrogenase_qn"/>
</dbReference>
<accession>A0A4Z2FGQ8</accession>
<reference evidence="2 3" key="1">
    <citation type="submission" date="2019-03" db="EMBL/GenBank/DDBJ databases">
        <title>First draft genome of Liparis tanakae, snailfish: a comprehensive survey of snailfish specific genes.</title>
        <authorList>
            <person name="Kim W."/>
            <person name="Song I."/>
            <person name="Jeong J.-H."/>
            <person name="Kim D."/>
            <person name="Kim S."/>
            <person name="Ryu S."/>
            <person name="Song J.Y."/>
            <person name="Lee S.K."/>
        </authorList>
    </citation>
    <scope>NUCLEOTIDE SEQUENCE [LARGE SCALE GENOMIC DNA]</scope>
    <source>
        <tissue evidence="2">Muscle</tissue>
    </source>
</reference>
<dbReference type="GO" id="GO:0005829">
    <property type="term" value="C:cytosol"/>
    <property type="evidence" value="ECO:0007669"/>
    <property type="project" value="TreeGrafter"/>
</dbReference>
<dbReference type="PANTHER" id="PTHR10204">
    <property type="entry name" value="NAD P H OXIDOREDUCTASE-RELATED"/>
    <property type="match status" value="1"/>
</dbReference>
<dbReference type="GO" id="GO:0003955">
    <property type="term" value="F:NAD(P)H dehydrogenase (quinone) activity"/>
    <property type="evidence" value="ECO:0007669"/>
    <property type="project" value="TreeGrafter"/>
</dbReference>
<keyword evidence="3" id="KW-1185">Reference proteome</keyword>
<name>A0A4Z2FGQ8_9TELE</name>
<gene>
    <name evidence="2" type="primary">Nqo2</name>
    <name evidence="2" type="ORF">EYF80_050263</name>
</gene>
<comment type="caution">
    <text evidence="2">The sequence shown here is derived from an EMBL/GenBank/DDBJ whole genome shotgun (WGS) entry which is preliminary data.</text>
</comment>
<evidence type="ECO:0000313" key="2">
    <source>
        <dbReference type="EMBL" id="TNN39562.1"/>
    </source>
</evidence>
<dbReference type="SUPFAM" id="SSF52218">
    <property type="entry name" value="Flavoproteins"/>
    <property type="match status" value="1"/>
</dbReference>
<sequence>MVVLMVYAHQSSGSLNAADKEAAVEALKDQGCTVDVSDLYAIESKATATAEENTGSCSGTAVCRTASCTTGASRFWLLRSSGLLSEARGAMLEGRRTRLQGVLEEKPLSFPPSACFDGQKGFQLKPEVHEPHAAMRTD</sequence>
<dbReference type="PANTHER" id="PTHR10204:SF34">
    <property type="entry name" value="NAD(P)H DEHYDROGENASE [QUINONE] 1 ISOFORM 1"/>
    <property type="match status" value="1"/>
</dbReference>
<dbReference type="Gene3D" id="3.40.50.360">
    <property type="match status" value="1"/>
</dbReference>